<evidence type="ECO:0000313" key="2">
    <source>
        <dbReference type="EMBL" id="CAA9334004.1"/>
    </source>
</evidence>
<dbReference type="Pfam" id="PF20248">
    <property type="entry name" value="DUF6603"/>
    <property type="match status" value="1"/>
</dbReference>
<proteinExistence type="predicted"/>
<dbReference type="AlphaFoldDB" id="A0A6J4LJP5"/>
<organism evidence="2">
    <name type="scientific">uncultured Nocardioidaceae bacterium</name>
    <dbReference type="NCBI Taxonomy" id="253824"/>
    <lineage>
        <taxon>Bacteria</taxon>
        <taxon>Bacillati</taxon>
        <taxon>Actinomycetota</taxon>
        <taxon>Actinomycetes</taxon>
        <taxon>Propionibacteriales</taxon>
        <taxon>Nocardioidaceae</taxon>
        <taxon>environmental samples</taxon>
    </lineage>
</organism>
<name>A0A6J4LJP5_9ACTN</name>
<evidence type="ECO:0000259" key="1">
    <source>
        <dbReference type="Pfam" id="PF20248"/>
    </source>
</evidence>
<accession>A0A6J4LJP5</accession>
<gene>
    <name evidence="2" type="ORF">AVDCRST_MAG34-567</name>
</gene>
<dbReference type="EMBL" id="CADCUI010000011">
    <property type="protein sequence ID" value="CAA9334004.1"/>
    <property type="molecule type" value="Genomic_DNA"/>
</dbReference>
<reference evidence="2" key="1">
    <citation type="submission" date="2020-02" db="EMBL/GenBank/DDBJ databases">
        <authorList>
            <person name="Meier V. D."/>
        </authorList>
    </citation>
    <scope>NUCLEOTIDE SEQUENCE</scope>
    <source>
        <strain evidence="2">AVDCRST_MAG34</strain>
    </source>
</reference>
<dbReference type="InterPro" id="IPR046538">
    <property type="entry name" value="DUF6603"/>
</dbReference>
<feature type="domain" description="DUF6603" evidence="1">
    <location>
        <begin position="261"/>
        <end position="816"/>
    </location>
</feature>
<protein>
    <recommendedName>
        <fullName evidence="1">DUF6603 domain-containing protein</fullName>
    </recommendedName>
</protein>
<sequence>MQPTDLLSHLSGLLWPAAQRMVGTLRDPLAPLVEEPGVTDPALQGRLLGRLTDLPTTDPLMALLRTLVGDLPDGPLQWHGWQRGAGAERGVALVLTEGDQRGVLALSPGPVVDVVVIAGADLDYVGPPGDWEVRVRVTSAPGWQATLSQGSSAPVPTGTADVRLTRGPVTVGVPPGPAASCTGLTARFHTEPAQPALVEATVQQFEASVLPEPLQDLLGLGDRATSPVDVSLVADRATGVRFAGHGLRMPMPTSAVSAPGLSIRGFALELSTHAGGLVLRPMFDARAMLPALPVRLMLTGVGVDLPFSVADGAFRVTGVEPRLPRGLDVELTAPLPVSGGGAVKHVEGTTYRGILDVDLGVITVQAMGILELPGPDRPLSFLVLLTAGFPKPGIQLGFGFALEAVGGLLGINRRVDDDRLLRLVTDGNADRVMFPENALARADDILRSLDECFPAQPGQFLVGPMLRLNWGGRIVTVSAAVILELPDPVRVFLLGRVVIAVPDPLLPIVRLQASLLGRFNPEVPQVDLLLSLTGSWIAGISVSGDLYLLVRGGSDPFFVLSAGGFHPQYVRPPGVPALRRVAMDLSGGFLGLRAEAYLALTSNSLQFGAMVHLDATIAECGVEGYLGLDALFVWEPSIAFSVRVQAGVAVLAFGVRLASVALSFTLEGPGAWHAFGTGSISVLFWDVDLDFDVRWGTPPALTAPPPEILDELGPTLRRRESWATDSSSAGRRSLQLTDDAARAVSSGAVALPDARLRLSQNVIPLDFTINRFHRLAVPDQTWRIERVKLRPQDDQPHDTTVKTAFVPGEFRAMTQDQQLGSPASRTLTSGVELTPEALTIGSSGDCREGYETDYAVEDGWFPAPPARPRFILVVPAFGLEAFARPLLAAERLDRWRLVQKTVVGDRPMVAMR</sequence>